<dbReference type="Proteomes" id="UP000291380">
    <property type="component" value="Unassembled WGS sequence"/>
</dbReference>
<comment type="caution">
    <text evidence="5">The sequence shown here is derived from an EMBL/GenBank/DDBJ whole genome shotgun (WGS) entry which is preliminary data.</text>
</comment>
<proteinExistence type="predicted"/>
<feature type="domain" description="HTH luxR-type" evidence="4">
    <location>
        <begin position="156"/>
        <end position="221"/>
    </location>
</feature>
<evidence type="ECO:0000313" key="5">
    <source>
        <dbReference type="EMBL" id="TCB54787.1"/>
    </source>
</evidence>
<reference evidence="5 6" key="1">
    <citation type="submission" date="2019-02" db="EMBL/GenBank/DDBJ databases">
        <title>High diversity of culturable Acinetobacter species in natural soil and water ecosystems.</title>
        <authorList>
            <person name="Radolfova-Krizova L."/>
            <person name="Nemec A."/>
        </authorList>
    </citation>
    <scope>NUCLEOTIDE SEQUENCE [LARGE SCALE GENOMIC DNA]</scope>
    <source>
        <strain evidence="5 6">ANC 4281</strain>
    </source>
</reference>
<dbReference type="GO" id="GO:0003677">
    <property type="term" value="F:DNA binding"/>
    <property type="evidence" value="ECO:0007669"/>
    <property type="project" value="UniProtKB-KW"/>
</dbReference>
<organism evidence="5 6">
    <name type="scientific">Acinetobacter terrae</name>
    <dbReference type="NCBI Taxonomy" id="2731247"/>
    <lineage>
        <taxon>Bacteria</taxon>
        <taxon>Pseudomonadati</taxon>
        <taxon>Pseudomonadota</taxon>
        <taxon>Gammaproteobacteria</taxon>
        <taxon>Moraxellales</taxon>
        <taxon>Moraxellaceae</taxon>
        <taxon>Acinetobacter</taxon>
        <taxon>Acinetobacter Taxon 24</taxon>
    </lineage>
</organism>
<dbReference type="CDD" id="cd06170">
    <property type="entry name" value="LuxR_C_like"/>
    <property type="match status" value="1"/>
</dbReference>
<dbReference type="InterPro" id="IPR016032">
    <property type="entry name" value="Sig_transdc_resp-reg_C-effctor"/>
</dbReference>
<accession>A0A4R0EFD1</accession>
<dbReference type="SUPFAM" id="SSF46894">
    <property type="entry name" value="C-terminal effector domain of the bipartite response regulators"/>
    <property type="match status" value="1"/>
</dbReference>
<evidence type="ECO:0000256" key="2">
    <source>
        <dbReference type="ARBA" id="ARBA00023125"/>
    </source>
</evidence>
<evidence type="ECO:0000256" key="3">
    <source>
        <dbReference type="ARBA" id="ARBA00023163"/>
    </source>
</evidence>
<dbReference type="EMBL" id="SJOA01000031">
    <property type="protein sequence ID" value="TCB54787.1"/>
    <property type="molecule type" value="Genomic_DNA"/>
</dbReference>
<dbReference type="GO" id="GO:0006355">
    <property type="term" value="P:regulation of DNA-templated transcription"/>
    <property type="evidence" value="ECO:0007669"/>
    <property type="project" value="InterPro"/>
</dbReference>
<evidence type="ECO:0000313" key="6">
    <source>
        <dbReference type="Proteomes" id="UP000291380"/>
    </source>
</evidence>
<keyword evidence="2" id="KW-0238">DNA-binding</keyword>
<dbReference type="InterPro" id="IPR000792">
    <property type="entry name" value="Tscrpt_reg_LuxR_C"/>
</dbReference>
<sequence length="224" mass="25965">MTTAAIHHALILTKHMFKADGVMFYWINEEQQSASITEQINVPQSFIDHYHNEMQALDPLNVKSFLKTRGAFNSLTDCRLSSNQHQLSDYERYIRSYGIEETFDILFWKNDHAYAGIGITNPNLKKMQKVEIEALHFMLEQNLLQLKPIQKRIMLNHLESFKLTHREKQVCLCLMDGYSNAEIAKSMGITVGTVKINLNRILHKLNLSCRLQVSKLLNQLFQPS</sequence>
<dbReference type="Pfam" id="PF00196">
    <property type="entry name" value="GerE"/>
    <property type="match status" value="1"/>
</dbReference>
<dbReference type="RefSeq" id="WP_131272149.1">
    <property type="nucleotide sequence ID" value="NZ_SJOA01000031.1"/>
</dbReference>
<dbReference type="PROSITE" id="PS00622">
    <property type="entry name" value="HTH_LUXR_1"/>
    <property type="match status" value="1"/>
</dbReference>
<dbReference type="PANTHER" id="PTHR44688">
    <property type="entry name" value="DNA-BINDING TRANSCRIPTIONAL ACTIVATOR DEVR_DOSR"/>
    <property type="match status" value="1"/>
</dbReference>
<dbReference type="OrthoDB" id="8533716at2"/>
<dbReference type="SMART" id="SM00421">
    <property type="entry name" value="HTH_LUXR"/>
    <property type="match status" value="1"/>
</dbReference>
<dbReference type="PRINTS" id="PR00038">
    <property type="entry name" value="HTHLUXR"/>
</dbReference>
<protein>
    <submittedName>
        <fullName evidence="5">LuxR family transcriptional regulator</fullName>
    </submittedName>
</protein>
<keyword evidence="1" id="KW-0805">Transcription regulation</keyword>
<evidence type="ECO:0000259" key="4">
    <source>
        <dbReference type="PROSITE" id="PS50043"/>
    </source>
</evidence>
<dbReference type="AlphaFoldDB" id="A0A4R0EFD1"/>
<dbReference type="InterPro" id="IPR036388">
    <property type="entry name" value="WH-like_DNA-bd_sf"/>
</dbReference>
<name>A0A4R0EFD1_9GAMM</name>
<evidence type="ECO:0000256" key="1">
    <source>
        <dbReference type="ARBA" id="ARBA00023015"/>
    </source>
</evidence>
<dbReference type="PANTHER" id="PTHR44688:SF16">
    <property type="entry name" value="DNA-BINDING TRANSCRIPTIONAL ACTIVATOR DEVR_DOSR"/>
    <property type="match status" value="1"/>
</dbReference>
<dbReference type="Gene3D" id="1.10.10.10">
    <property type="entry name" value="Winged helix-like DNA-binding domain superfamily/Winged helix DNA-binding domain"/>
    <property type="match status" value="1"/>
</dbReference>
<dbReference type="PROSITE" id="PS50043">
    <property type="entry name" value="HTH_LUXR_2"/>
    <property type="match status" value="1"/>
</dbReference>
<gene>
    <name evidence="5" type="ORF">E0H85_15735</name>
</gene>
<keyword evidence="3" id="KW-0804">Transcription</keyword>